<evidence type="ECO:0000256" key="1">
    <source>
        <dbReference type="ARBA" id="ARBA00005939"/>
    </source>
</evidence>
<proteinExistence type="inferred from homology"/>
<comment type="similarity">
    <text evidence="1">Belongs to the gonadal family.</text>
</comment>
<reference evidence="3 5" key="2">
    <citation type="journal article" date="2013" name="Nature">
        <title>Insights into bilaterian evolution from three spiralian genomes.</title>
        <authorList>
            <person name="Simakov O."/>
            <person name="Marletaz F."/>
            <person name="Cho S.J."/>
            <person name="Edsinger-Gonzales E."/>
            <person name="Havlak P."/>
            <person name="Hellsten U."/>
            <person name="Kuo D.H."/>
            <person name="Larsson T."/>
            <person name="Lv J."/>
            <person name="Arendt D."/>
            <person name="Savage R."/>
            <person name="Osoegawa K."/>
            <person name="de Jong P."/>
            <person name="Grimwood J."/>
            <person name="Chapman J.A."/>
            <person name="Shapiro H."/>
            <person name="Aerts A."/>
            <person name="Otillar R.P."/>
            <person name="Terry A.Y."/>
            <person name="Boore J.L."/>
            <person name="Grigoriev I.V."/>
            <person name="Lindberg D.R."/>
            <person name="Seaver E.C."/>
            <person name="Weisblat D.A."/>
            <person name="Putnam N.H."/>
            <person name="Rokhsar D.S."/>
        </authorList>
    </citation>
    <scope>NUCLEOTIDE SEQUENCE</scope>
    <source>
        <strain evidence="3 5">I ESC-2004</strain>
    </source>
</reference>
<reference evidence="5" key="1">
    <citation type="submission" date="2012-12" db="EMBL/GenBank/DDBJ databases">
        <authorList>
            <person name="Hellsten U."/>
            <person name="Grimwood J."/>
            <person name="Chapman J.A."/>
            <person name="Shapiro H."/>
            <person name="Aerts A."/>
            <person name="Otillar R.P."/>
            <person name="Terry A.Y."/>
            <person name="Boore J.L."/>
            <person name="Simakov O."/>
            <person name="Marletaz F."/>
            <person name="Cho S.-J."/>
            <person name="Edsinger-Gonzales E."/>
            <person name="Havlak P."/>
            <person name="Kuo D.-H."/>
            <person name="Larsson T."/>
            <person name="Lv J."/>
            <person name="Arendt D."/>
            <person name="Savage R."/>
            <person name="Osoegawa K."/>
            <person name="de Jong P."/>
            <person name="Lindberg D.R."/>
            <person name="Seaver E.C."/>
            <person name="Weisblat D.A."/>
            <person name="Putnam N.H."/>
            <person name="Grigoriev I.V."/>
            <person name="Rokhsar D.S."/>
        </authorList>
    </citation>
    <scope>NUCLEOTIDE SEQUENCE</scope>
    <source>
        <strain evidence="5">I ESC-2004</strain>
    </source>
</reference>
<dbReference type="EMBL" id="KB292039">
    <property type="protein sequence ID" value="ELU18223.1"/>
    <property type="molecule type" value="Genomic_DNA"/>
</dbReference>
<dbReference type="InterPro" id="IPR010849">
    <property type="entry name" value="Gonadal"/>
</dbReference>
<name>R7VHC2_CAPTE</name>
<evidence type="ECO:0000313" key="3">
    <source>
        <dbReference type="EMBL" id="ELU18223.1"/>
    </source>
</evidence>
<organism evidence="3">
    <name type="scientific">Capitella teleta</name>
    <name type="common">Polychaete worm</name>
    <dbReference type="NCBI Taxonomy" id="283909"/>
    <lineage>
        <taxon>Eukaryota</taxon>
        <taxon>Metazoa</taxon>
        <taxon>Spiralia</taxon>
        <taxon>Lophotrochozoa</taxon>
        <taxon>Annelida</taxon>
        <taxon>Polychaeta</taxon>
        <taxon>Sedentaria</taxon>
        <taxon>Scolecida</taxon>
        <taxon>Capitellidae</taxon>
        <taxon>Capitella</taxon>
    </lineage>
</organism>
<dbReference type="PANTHER" id="PTHR13054">
    <property type="entry name" value="DIGEORGE SYNDROME CRITICAL REGION 6 DGCR6 FAMILY MEMBER"/>
    <property type="match status" value="1"/>
</dbReference>
<evidence type="ECO:0000256" key="2">
    <source>
        <dbReference type="SAM" id="Coils"/>
    </source>
</evidence>
<dbReference type="EMBL" id="AMQN01016411">
    <property type="status" value="NOT_ANNOTATED_CDS"/>
    <property type="molecule type" value="Genomic_DNA"/>
</dbReference>
<gene>
    <name evidence="3" type="ORF">CAPTEDRAFT_171486</name>
</gene>
<dbReference type="HOGENOM" id="CLU_096921_1_0_1"/>
<dbReference type="PANTHER" id="PTHR13054:SF2">
    <property type="entry name" value="PROTEIN DGCR6"/>
    <property type="match status" value="1"/>
</dbReference>
<evidence type="ECO:0000313" key="4">
    <source>
        <dbReference type="EnsemblMetazoa" id="CapteP171486"/>
    </source>
</evidence>
<evidence type="ECO:0000313" key="5">
    <source>
        <dbReference type="Proteomes" id="UP000014760"/>
    </source>
</evidence>
<dbReference type="STRING" id="283909.R7VHC2"/>
<protein>
    <submittedName>
        <fullName evidence="3 4">Uncharacterized protein</fullName>
    </submittedName>
</protein>
<keyword evidence="5" id="KW-1185">Reference proteome</keyword>
<dbReference type="OrthoDB" id="21617at2759"/>
<dbReference type="Proteomes" id="UP000014760">
    <property type="component" value="Unassembled WGS sequence"/>
</dbReference>
<dbReference type="FunCoup" id="R7VHC2">
    <property type="interactions" value="97"/>
</dbReference>
<dbReference type="OMA" id="CVLNESI"/>
<accession>R7VHC2</accession>
<dbReference type="EnsemblMetazoa" id="CapteT171486">
    <property type="protein sequence ID" value="CapteP171486"/>
    <property type="gene ID" value="CapteG171486"/>
</dbReference>
<feature type="coiled-coil region" evidence="2">
    <location>
        <begin position="127"/>
        <end position="179"/>
    </location>
</feature>
<dbReference type="AlphaFoldDB" id="R7VHC2"/>
<dbReference type="Pfam" id="PF07324">
    <property type="entry name" value="DGCR6"/>
    <property type="match status" value="1"/>
</dbReference>
<sequence>MSISLQNRSGSSSLTRRTAVLLSMNSCNDDFSGSDYVPSVEPSVLASVKEELARKEEQQKKHYFYLSELQNMAQEMPAKYQQRLPYDLLNSLAGAVIDGTVFEIVRSLKEVQLLEERNLSTQRMKILSDQKAQKQELQKKHRDALQQCPGRTTNVPFIKDKCRVEMQAFEARCEDALRRKDMKSVSDLDQQLSQQQSTLERAGVPGFHVTNDSTEIRLQMYLLDFISRLPSPEEMTC</sequence>
<keyword evidence="2" id="KW-0175">Coiled coil</keyword>
<reference evidence="4" key="3">
    <citation type="submission" date="2015-06" db="UniProtKB">
        <authorList>
            <consortium name="EnsemblMetazoa"/>
        </authorList>
    </citation>
    <scope>IDENTIFICATION</scope>
</reference>